<sequence>MRKIRTKISSPDKLSARCQEEAGQLCSSFQWLPLKDLAVYTPESDTHFLAVSFHGSKPAIVYIHQLADSKVVESVGSDGQEHTVIITWEAGQFLKCYGSCKVGEMKLVSSQVHCR</sequence>
<dbReference type="EMBL" id="MPDP01000246">
    <property type="protein sequence ID" value="KAK1470189.1"/>
    <property type="molecule type" value="Genomic_DNA"/>
</dbReference>
<reference evidence="1" key="1">
    <citation type="submission" date="2016-11" db="EMBL/GenBank/DDBJ databases">
        <title>The genome sequence of Colletotrichum cuscutae.</title>
        <authorList>
            <person name="Baroncelli R."/>
        </authorList>
    </citation>
    <scope>NUCLEOTIDE SEQUENCE</scope>
    <source>
        <strain evidence="1">IMI 304802</strain>
    </source>
</reference>
<keyword evidence="2" id="KW-1185">Reference proteome</keyword>
<dbReference type="Proteomes" id="UP001239213">
    <property type="component" value="Unassembled WGS sequence"/>
</dbReference>
<organism evidence="1 2">
    <name type="scientific">Colletotrichum cuscutae</name>
    <dbReference type="NCBI Taxonomy" id="1209917"/>
    <lineage>
        <taxon>Eukaryota</taxon>
        <taxon>Fungi</taxon>
        <taxon>Dikarya</taxon>
        <taxon>Ascomycota</taxon>
        <taxon>Pezizomycotina</taxon>
        <taxon>Sordariomycetes</taxon>
        <taxon>Hypocreomycetidae</taxon>
        <taxon>Glomerellales</taxon>
        <taxon>Glomerellaceae</taxon>
        <taxon>Colletotrichum</taxon>
        <taxon>Colletotrichum acutatum species complex</taxon>
    </lineage>
</organism>
<dbReference type="AlphaFoldDB" id="A0AAI9V488"/>
<name>A0AAI9V488_9PEZI</name>
<evidence type="ECO:0000313" key="2">
    <source>
        <dbReference type="Proteomes" id="UP001239213"/>
    </source>
</evidence>
<proteinExistence type="predicted"/>
<protein>
    <submittedName>
        <fullName evidence="1">Uncharacterized protein</fullName>
    </submittedName>
</protein>
<accession>A0AAI9V488</accession>
<comment type="caution">
    <text evidence="1">The sequence shown here is derived from an EMBL/GenBank/DDBJ whole genome shotgun (WGS) entry which is preliminary data.</text>
</comment>
<gene>
    <name evidence="1" type="ORF">CCUS01_06574</name>
</gene>
<evidence type="ECO:0000313" key="1">
    <source>
        <dbReference type="EMBL" id="KAK1470189.1"/>
    </source>
</evidence>